<evidence type="ECO:0000313" key="3">
    <source>
        <dbReference type="Proteomes" id="UP000663555"/>
    </source>
</evidence>
<keyword evidence="1" id="KW-0812">Transmembrane</keyword>
<dbReference type="RefSeq" id="WP_206645580.1">
    <property type="nucleotide sequence ID" value="NZ_CP071247.1"/>
</dbReference>
<feature type="transmembrane region" description="Helical" evidence="1">
    <location>
        <begin position="174"/>
        <end position="194"/>
    </location>
</feature>
<organism evidence="2 3">
    <name type="scientific">Marinobacter salinisoli</name>
    <dbReference type="NCBI Taxonomy" id="2769486"/>
    <lineage>
        <taxon>Bacteria</taxon>
        <taxon>Pseudomonadati</taxon>
        <taxon>Pseudomonadota</taxon>
        <taxon>Gammaproteobacteria</taxon>
        <taxon>Pseudomonadales</taxon>
        <taxon>Marinobacteraceae</taxon>
        <taxon>Marinobacter</taxon>
    </lineage>
</organism>
<dbReference type="Proteomes" id="UP000663555">
    <property type="component" value="Chromosome"/>
</dbReference>
<evidence type="ECO:0000313" key="2">
    <source>
        <dbReference type="EMBL" id="QSP96353.1"/>
    </source>
</evidence>
<protein>
    <recommendedName>
        <fullName evidence="4">MFS transporter permease</fullName>
    </recommendedName>
</protein>
<sequence length="238" mass="26579">MSTSSVWLSYSLQDLLMFGPEAYLRLYVRINQDFWPWQWPVLLLGLLVPVLLQRPERGLRRLAWFTIAGAWCCSGVGFLMEYYSQINWPAMGFGWAFVAQGVLFAFIGLRAGEPVSKVQRRGAFASLWWLAILLLPGVTVLEYGSARAVALFGLAPGVTVAATNLLPGLLNQRLSWLLVPIPLLWMAFSAATFWVLQTYWLLAVPVAGLLMLVLGFWLSPSPAQSPGLRSARHDPARR</sequence>
<dbReference type="InterPro" id="IPR045708">
    <property type="entry name" value="DUF6064"/>
</dbReference>
<proteinExistence type="predicted"/>
<feature type="transmembrane region" description="Helical" evidence="1">
    <location>
        <begin position="123"/>
        <end position="141"/>
    </location>
</feature>
<dbReference type="Pfam" id="PF19540">
    <property type="entry name" value="DUF6064"/>
    <property type="match status" value="1"/>
</dbReference>
<dbReference type="EMBL" id="CP071247">
    <property type="protein sequence ID" value="QSP96353.1"/>
    <property type="molecule type" value="Genomic_DNA"/>
</dbReference>
<keyword evidence="3" id="KW-1185">Reference proteome</keyword>
<feature type="transmembrane region" description="Helical" evidence="1">
    <location>
        <begin position="147"/>
        <end position="167"/>
    </location>
</feature>
<reference evidence="2 3" key="1">
    <citation type="submission" date="2021-03" db="EMBL/GenBank/DDBJ databases">
        <title>Genome sequencing of Marinobacter sp. LPB0319.</title>
        <authorList>
            <person name="Kim J."/>
        </authorList>
    </citation>
    <scope>NUCLEOTIDE SEQUENCE [LARGE SCALE GENOMIC DNA]</scope>
    <source>
        <strain evidence="2 3">LPB0319</strain>
    </source>
</reference>
<gene>
    <name evidence="2" type="ORF">LPB19_08240</name>
</gene>
<keyword evidence="1" id="KW-1133">Transmembrane helix</keyword>
<feature type="transmembrane region" description="Helical" evidence="1">
    <location>
        <begin position="90"/>
        <end position="111"/>
    </location>
</feature>
<feature type="transmembrane region" description="Helical" evidence="1">
    <location>
        <begin position="200"/>
        <end position="219"/>
    </location>
</feature>
<keyword evidence="1" id="KW-0472">Membrane</keyword>
<feature type="transmembrane region" description="Helical" evidence="1">
    <location>
        <begin position="34"/>
        <end position="52"/>
    </location>
</feature>
<name>A0ABX7MW24_9GAMM</name>
<evidence type="ECO:0000256" key="1">
    <source>
        <dbReference type="SAM" id="Phobius"/>
    </source>
</evidence>
<feature type="transmembrane region" description="Helical" evidence="1">
    <location>
        <begin position="64"/>
        <end position="84"/>
    </location>
</feature>
<evidence type="ECO:0008006" key="4">
    <source>
        <dbReference type="Google" id="ProtNLM"/>
    </source>
</evidence>
<accession>A0ABX7MW24</accession>